<protein>
    <submittedName>
        <fullName evidence="9">Major facilitator superfamily domain-containing protein</fullName>
    </submittedName>
</protein>
<dbReference type="SUPFAM" id="SSF103473">
    <property type="entry name" value="MFS general substrate transporter"/>
    <property type="match status" value="1"/>
</dbReference>
<evidence type="ECO:0000256" key="2">
    <source>
        <dbReference type="ARBA" id="ARBA00022692"/>
    </source>
</evidence>
<dbReference type="OrthoDB" id="5296287at2759"/>
<name>A0A9P8V7L1_9PEZI</name>
<feature type="transmembrane region" description="Helical" evidence="7">
    <location>
        <begin position="518"/>
        <end position="538"/>
    </location>
</feature>
<keyword evidence="2 7" id="KW-0812">Transmembrane</keyword>
<feature type="transmembrane region" description="Helical" evidence="7">
    <location>
        <begin position="484"/>
        <end position="506"/>
    </location>
</feature>
<gene>
    <name evidence="9" type="ORF">F5X68DRAFT_242830</name>
</gene>
<dbReference type="Pfam" id="PF07690">
    <property type="entry name" value="MFS_1"/>
    <property type="match status" value="1"/>
</dbReference>
<dbReference type="PANTHER" id="PTHR23502:SF153">
    <property type="entry name" value="MULTIDRUG TRANSPORTER, PUTATIVE (AFU_ORTHOLOGUE AFUA_7G00230)-RELATED"/>
    <property type="match status" value="1"/>
</dbReference>
<dbReference type="EMBL" id="JAGSXJ010000018">
    <property type="protein sequence ID" value="KAH6682203.1"/>
    <property type="molecule type" value="Genomic_DNA"/>
</dbReference>
<evidence type="ECO:0000256" key="6">
    <source>
        <dbReference type="SAM" id="MobiDB-lite"/>
    </source>
</evidence>
<feature type="compositionally biased region" description="Low complexity" evidence="6">
    <location>
        <begin position="47"/>
        <end position="63"/>
    </location>
</feature>
<dbReference type="InterPro" id="IPR011701">
    <property type="entry name" value="MFS"/>
</dbReference>
<reference evidence="9" key="1">
    <citation type="journal article" date="2021" name="Nat. Commun.">
        <title>Genetic determinants of endophytism in the Arabidopsis root mycobiome.</title>
        <authorList>
            <person name="Mesny F."/>
            <person name="Miyauchi S."/>
            <person name="Thiergart T."/>
            <person name="Pickel B."/>
            <person name="Atanasova L."/>
            <person name="Karlsson M."/>
            <person name="Huettel B."/>
            <person name="Barry K.W."/>
            <person name="Haridas S."/>
            <person name="Chen C."/>
            <person name="Bauer D."/>
            <person name="Andreopoulos W."/>
            <person name="Pangilinan J."/>
            <person name="LaButti K."/>
            <person name="Riley R."/>
            <person name="Lipzen A."/>
            <person name="Clum A."/>
            <person name="Drula E."/>
            <person name="Henrissat B."/>
            <person name="Kohler A."/>
            <person name="Grigoriev I.V."/>
            <person name="Martin F.M."/>
            <person name="Hacquard S."/>
        </authorList>
    </citation>
    <scope>NUCLEOTIDE SEQUENCE</scope>
    <source>
        <strain evidence="9">MPI-SDFR-AT-0117</strain>
    </source>
</reference>
<feature type="transmembrane region" description="Helical" evidence="7">
    <location>
        <begin position="425"/>
        <end position="444"/>
    </location>
</feature>
<dbReference type="Proteomes" id="UP000770015">
    <property type="component" value="Unassembled WGS sequence"/>
</dbReference>
<dbReference type="GO" id="GO:0022857">
    <property type="term" value="F:transmembrane transporter activity"/>
    <property type="evidence" value="ECO:0007669"/>
    <property type="project" value="InterPro"/>
</dbReference>
<dbReference type="PANTHER" id="PTHR23502">
    <property type="entry name" value="MAJOR FACILITATOR SUPERFAMILY"/>
    <property type="match status" value="1"/>
</dbReference>
<comment type="caution">
    <text evidence="9">The sequence shown here is derived from an EMBL/GenBank/DDBJ whole genome shotgun (WGS) entry which is preliminary data.</text>
</comment>
<feature type="transmembrane region" description="Helical" evidence="7">
    <location>
        <begin position="239"/>
        <end position="261"/>
    </location>
</feature>
<feature type="transmembrane region" description="Helical" evidence="7">
    <location>
        <begin position="206"/>
        <end position="227"/>
    </location>
</feature>
<feature type="transmembrane region" description="Helical" evidence="7">
    <location>
        <begin position="341"/>
        <end position="364"/>
    </location>
</feature>
<keyword evidence="3 7" id="KW-1133">Transmembrane helix</keyword>
<dbReference type="InterPro" id="IPR020846">
    <property type="entry name" value="MFS_dom"/>
</dbReference>
<feature type="transmembrane region" description="Helical" evidence="7">
    <location>
        <begin position="267"/>
        <end position="288"/>
    </location>
</feature>
<feature type="transmembrane region" description="Helical" evidence="7">
    <location>
        <begin position="181"/>
        <end position="200"/>
    </location>
</feature>
<dbReference type="GO" id="GO:0016020">
    <property type="term" value="C:membrane"/>
    <property type="evidence" value="ECO:0007669"/>
    <property type="project" value="UniProtKB-SubCell"/>
</dbReference>
<evidence type="ECO:0000256" key="4">
    <source>
        <dbReference type="ARBA" id="ARBA00023136"/>
    </source>
</evidence>
<comment type="subcellular location">
    <subcellularLocation>
        <location evidence="1">Membrane</location>
        <topology evidence="1">Multi-pass membrane protein</topology>
    </subcellularLocation>
</comment>
<dbReference type="FunFam" id="1.20.1250.20:FF:000011">
    <property type="entry name" value="MFS multidrug transporter, putative"/>
    <property type="match status" value="1"/>
</dbReference>
<feature type="region of interest" description="Disordered" evidence="6">
    <location>
        <begin position="38"/>
        <end position="72"/>
    </location>
</feature>
<feature type="transmembrane region" description="Helical" evidence="7">
    <location>
        <begin position="112"/>
        <end position="132"/>
    </location>
</feature>
<sequence>MVRRGPDVSRVYPRWPDGLLVVTYDPSTPALATVVPASTIDTMPSDEAPSATAAAESTSSPSPFQQHDPEKATSITDAAGITEPSMDAPEIVDWHGPDDPEMPLNWPQVTKWCNVLLVATLTFLTPFASSMFAPAIGQVMDEMGTTDRDVGTFGVSIYLLGYAFGPLFLAPCSELYGRLPVYHICTALFLVLNMCCGLAVNMPMLVVFRLLTGVVGACPLTIGPGSVSDLFRQGERGRAMAVFTMPVLFGPSVGPAVGAYVSRSLGWRWTFWLLIIMTAVVYVISLIFQQETYPPALLRRKAARLRKETGNPHYRAADKLDQSSSNQQMFWTSIVRPIKMLALSPIILGLSMLTAVAYGILYLLFTTMSDMFQEYYGIVTNVGLVYLASGLGQFAGLLCLGWFSDPLVARMAKRAGGEPKPEYRLPPMLPGGAMLPIGLLIYGWSAHYRVFWFVPLIGQFLIGVSMITVFIPVLTYLVDAFTMYAASASAANTVFRSAGGALLPLAGPRMYASLGQGWANTLLAGISLVMLGKVLVAIKYGERIRTHPKYQLKL</sequence>
<dbReference type="Gene3D" id="1.20.1250.20">
    <property type="entry name" value="MFS general substrate transporter like domains"/>
    <property type="match status" value="1"/>
</dbReference>
<proteinExistence type="predicted"/>
<keyword evidence="10" id="KW-1185">Reference proteome</keyword>
<evidence type="ECO:0000256" key="3">
    <source>
        <dbReference type="ARBA" id="ARBA00022989"/>
    </source>
</evidence>
<evidence type="ECO:0000313" key="10">
    <source>
        <dbReference type="Proteomes" id="UP000770015"/>
    </source>
</evidence>
<dbReference type="InterPro" id="IPR036259">
    <property type="entry name" value="MFS_trans_sf"/>
</dbReference>
<evidence type="ECO:0000256" key="5">
    <source>
        <dbReference type="ARBA" id="ARBA00023180"/>
    </source>
</evidence>
<evidence type="ECO:0000256" key="1">
    <source>
        <dbReference type="ARBA" id="ARBA00004141"/>
    </source>
</evidence>
<accession>A0A9P8V7L1</accession>
<evidence type="ECO:0000256" key="7">
    <source>
        <dbReference type="SAM" id="Phobius"/>
    </source>
</evidence>
<dbReference type="PROSITE" id="PS50850">
    <property type="entry name" value="MFS"/>
    <property type="match status" value="1"/>
</dbReference>
<feature type="transmembrane region" description="Helical" evidence="7">
    <location>
        <begin position="152"/>
        <end position="169"/>
    </location>
</feature>
<keyword evidence="5" id="KW-0325">Glycoprotein</keyword>
<organism evidence="9 10">
    <name type="scientific">Plectosphaerella plurivora</name>
    <dbReference type="NCBI Taxonomy" id="936078"/>
    <lineage>
        <taxon>Eukaryota</taxon>
        <taxon>Fungi</taxon>
        <taxon>Dikarya</taxon>
        <taxon>Ascomycota</taxon>
        <taxon>Pezizomycotina</taxon>
        <taxon>Sordariomycetes</taxon>
        <taxon>Hypocreomycetidae</taxon>
        <taxon>Glomerellales</taxon>
        <taxon>Plectosphaerellaceae</taxon>
        <taxon>Plectosphaerella</taxon>
    </lineage>
</organism>
<dbReference type="AlphaFoldDB" id="A0A9P8V7L1"/>
<dbReference type="CDD" id="cd17323">
    <property type="entry name" value="MFS_Tpo1_MDR_like"/>
    <property type="match status" value="1"/>
</dbReference>
<feature type="transmembrane region" description="Helical" evidence="7">
    <location>
        <begin position="384"/>
        <end position="404"/>
    </location>
</feature>
<evidence type="ECO:0000313" key="9">
    <source>
        <dbReference type="EMBL" id="KAH6682203.1"/>
    </source>
</evidence>
<evidence type="ECO:0000259" key="8">
    <source>
        <dbReference type="PROSITE" id="PS50850"/>
    </source>
</evidence>
<feature type="domain" description="Major facilitator superfamily (MFS) profile" evidence="8">
    <location>
        <begin position="114"/>
        <end position="544"/>
    </location>
</feature>
<keyword evidence="4 7" id="KW-0472">Membrane</keyword>
<feature type="transmembrane region" description="Helical" evidence="7">
    <location>
        <begin position="450"/>
        <end position="477"/>
    </location>
</feature>